<comment type="subcellular location">
    <subcellularLocation>
        <location evidence="1">Membrane</location>
    </subcellularLocation>
</comment>
<dbReference type="SUPFAM" id="SSF57850">
    <property type="entry name" value="RING/U-box"/>
    <property type="match status" value="1"/>
</dbReference>
<keyword evidence="5" id="KW-0862">Zinc</keyword>
<dbReference type="PANTHER" id="PTHR46539">
    <property type="entry name" value="E3 UBIQUITIN-PROTEIN LIGASE ATL42"/>
    <property type="match status" value="1"/>
</dbReference>
<evidence type="ECO:0000256" key="2">
    <source>
        <dbReference type="ARBA" id="ARBA00022692"/>
    </source>
</evidence>
<keyword evidence="2 9" id="KW-0812">Transmembrane</keyword>
<evidence type="ECO:0000256" key="1">
    <source>
        <dbReference type="ARBA" id="ARBA00004370"/>
    </source>
</evidence>
<dbReference type="PROSITE" id="PS50089">
    <property type="entry name" value="ZF_RING_2"/>
    <property type="match status" value="1"/>
</dbReference>
<dbReference type="Proteomes" id="UP000008810">
    <property type="component" value="Chromosome 3"/>
</dbReference>
<reference evidence="12" key="3">
    <citation type="submission" date="2018-08" db="UniProtKB">
        <authorList>
            <consortium name="EnsemblPlants"/>
        </authorList>
    </citation>
    <scope>IDENTIFICATION</scope>
    <source>
        <strain evidence="12">cv. Bd21</strain>
    </source>
</reference>
<feature type="domain" description="RING-type" evidence="10">
    <location>
        <begin position="84"/>
        <end position="126"/>
    </location>
</feature>
<dbReference type="EnsemblPlants" id="KQK01487">
    <property type="protein sequence ID" value="KQK01487"/>
    <property type="gene ID" value="BRADI_3g56150v3"/>
</dbReference>
<proteinExistence type="predicted"/>
<keyword evidence="7 9" id="KW-0472">Membrane</keyword>
<keyword evidence="4 8" id="KW-0863">Zinc-finger</keyword>
<dbReference type="RefSeq" id="XP_003572978.1">
    <property type="nucleotide sequence ID" value="XM_003572930.2"/>
</dbReference>
<dbReference type="Gramene" id="KQK01487">
    <property type="protein sequence ID" value="KQK01487"/>
    <property type="gene ID" value="BRADI_3g56150v3"/>
</dbReference>
<evidence type="ECO:0000256" key="3">
    <source>
        <dbReference type="ARBA" id="ARBA00022723"/>
    </source>
</evidence>
<evidence type="ECO:0000313" key="11">
    <source>
        <dbReference type="EMBL" id="KQK01487.1"/>
    </source>
</evidence>
<dbReference type="InterPro" id="IPR013083">
    <property type="entry name" value="Znf_RING/FYVE/PHD"/>
</dbReference>
<dbReference type="GO" id="GO:0016020">
    <property type="term" value="C:membrane"/>
    <property type="evidence" value="ECO:0007669"/>
    <property type="project" value="UniProtKB-SubCell"/>
</dbReference>
<keyword evidence="13" id="KW-1185">Reference proteome</keyword>
<accession>I1IE86</accession>
<evidence type="ECO:0000313" key="12">
    <source>
        <dbReference type="EnsemblPlants" id="KQK01487"/>
    </source>
</evidence>
<keyword evidence="6 9" id="KW-1133">Transmembrane helix</keyword>
<dbReference type="OMA" id="PCHECKE"/>
<dbReference type="Gene3D" id="3.30.40.10">
    <property type="entry name" value="Zinc/RING finger domain, C3HC4 (zinc finger)"/>
    <property type="match status" value="1"/>
</dbReference>
<dbReference type="SMART" id="SM00184">
    <property type="entry name" value="RING"/>
    <property type="match status" value="1"/>
</dbReference>
<evidence type="ECO:0000256" key="6">
    <source>
        <dbReference type="ARBA" id="ARBA00022989"/>
    </source>
</evidence>
<dbReference type="Pfam" id="PF13639">
    <property type="entry name" value="zf-RING_2"/>
    <property type="match status" value="1"/>
</dbReference>
<dbReference type="eggNOG" id="KOG0800">
    <property type="taxonomic scope" value="Eukaryota"/>
</dbReference>
<evidence type="ECO:0000256" key="4">
    <source>
        <dbReference type="ARBA" id="ARBA00022771"/>
    </source>
</evidence>
<evidence type="ECO:0000256" key="8">
    <source>
        <dbReference type="PROSITE-ProRule" id="PRU00175"/>
    </source>
</evidence>
<evidence type="ECO:0000259" key="10">
    <source>
        <dbReference type="PROSITE" id="PS50089"/>
    </source>
</evidence>
<evidence type="ECO:0000256" key="5">
    <source>
        <dbReference type="ARBA" id="ARBA00022833"/>
    </source>
</evidence>
<dbReference type="GO" id="GO:0016567">
    <property type="term" value="P:protein ubiquitination"/>
    <property type="evidence" value="ECO:0000318"/>
    <property type="project" value="GO_Central"/>
</dbReference>
<dbReference type="HOGENOM" id="CLU_013137_15_5_1"/>
<evidence type="ECO:0000256" key="7">
    <source>
        <dbReference type="ARBA" id="ARBA00023136"/>
    </source>
</evidence>
<dbReference type="GO" id="GO:0008270">
    <property type="term" value="F:zinc ion binding"/>
    <property type="evidence" value="ECO:0007669"/>
    <property type="project" value="UniProtKB-KW"/>
</dbReference>
<dbReference type="OrthoDB" id="8062037at2759"/>
<reference evidence="11" key="2">
    <citation type="submission" date="2017-06" db="EMBL/GenBank/DDBJ databases">
        <title>WGS assembly of Brachypodium distachyon.</title>
        <authorList>
            <consortium name="The International Brachypodium Initiative"/>
            <person name="Lucas S."/>
            <person name="Harmon-Smith M."/>
            <person name="Lail K."/>
            <person name="Tice H."/>
            <person name="Grimwood J."/>
            <person name="Bruce D."/>
            <person name="Barry K."/>
            <person name="Shu S."/>
            <person name="Lindquist E."/>
            <person name="Wang M."/>
            <person name="Pitluck S."/>
            <person name="Vogel J.P."/>
            <person name="Garvin D.F."/>
            <person name="Mockler T.C."/>
            <person name="Schmutz J."/>
            <person name="Rokhsar D."/>
            <person name="Bevan M.W."/>
        </authorList>
    </citation>
    <scope>NUCLEOTIDE SEQUENCE</scope>
    <source>
        <strain evidence="11">Bd21</strain>
    </source>
</reference>
<gene>
    <name evidence="12" type="primary">LOC100830123</name>
    <name evidence="11" type="ORF">BRADI_3g56150v3</name>
</gene>
<sequence length="153" mass="15972">MATGILSTVLLVAGVTLIVLVNILVVVWVLRRGFIARRLSRVGERADQEGGAVGGLTEEEVGELPCRDFKPDQLAAGELGGGECAVCLEALKDGERCAVLPRCGHGFHADCVGSWLRKSRLCPVCRAEVAAGSPRKEAGAVAAHDAEAAVEVV</sequence>
<dbReference type="GeneID" id="100830123"/>
<protein>
    <recommendedName>
        <fullName evidence="10">RING-type domain-containing protein</fullName>
    </recommendedName>
</protein>
<evidence type="ECO:0000256" key="9">
    <source>
        <dbReference type="SAM" id="Phobius"/>
    </source>
</evidence>
<dbReference type="EMBL" id="CM000882">
    <property type="protein sequence ID" value="KQK01487.1"/>
    <property type="molecule type" value="Genomic_DNA"/>
</dbReference>
<dbReference type="KEGG" id="bdi:100830123"/>
<dbReference type="PANTHER" id="PTHR46539:SF25">
    <property type="entry name" value="(WILD MALAYSIAN BANANA) HYPOTHETICAL PROTEIN"/>
    <property type="match status" value="1"/>
</dbReference>
<organism evidence="11">
    <name type="scientific">Brachypodium distachyon</name>
    <name type="common">Purple false brome</name>
    <name type="synonym">Trachynia distachya</name>
    <dbReference type="NCBI Taxonomy" id="15368"/>
    <lineage>
        <taxon>Eukaryota</taxon>
        <taxon>Viridiplantae</taxon>
        <taxon>Streptophyta</taxon>
        <taxon>Embryophyta</taxon>
        <taxon>Tracheophyta</taxon>
        <taxon>Spermatophyta</taxon>
        <taxon>Magnoliopsida</taxon>
        <taxon>Liliopsida</taxon>
        <taxon>Poales</taxon>
        <taxon>Poaceae</taxon>
        <taxon>BOP clade</taxon>
        <taxon>Pooideae</taxon>
        <taxon>Stipodae</taxon>
        <taxon>Brachypodieae</taxon>
        <taxon>Brachypodium</taxon>
    </lineage>
</organism>
<reference evidence="11 12" key="1">
    <citation type="journal article" date="2010" name="Nature">
        <title>Genome sequencing and analysis of the model grass Brachypodium distachyon.</title>
        <authorList>
            <consortium name="International Brachypodium Initiative"/>
        </authorList>
    </citation>
    <scope>NUCLEOTIDE SEQUENCE [LARGE SCALE GENOMIC DNA]</scope>
    <source>
        <strain evidence="11">Bd21</strain>
        <strain evidence="12">cv. Bd21</strain>
    </source>
</reference>
<feature type="transmembrane region" description="Helical" evidence="9">
    <location>
        <begin position="6"/>
        <end position="30"/>
    </location>
</feature>
<dbReference type="InterPro" id="IPR001841">
    <property type="entry name" value="Znf_RING"/>
</dbReference>
<evidence type="ECO:0000313" key="13">
    <source>
        <dbReference type="Proteomes" id="UP000008810"/>
    </source>
</evidence>
<keyword evidence="3" id="KW-0479">Metal-binding</keyword>
<name>I1IE86_BRADI</name>
<dbReference type="AlphaFoldDB" id="I1IE86"/>
<dbReference type="UniPathway" id="UPA00143"/>
<dbReference type="CDD" id="cd16454">
    <property type="entry name" value="RING-H2_PA-TM-RING"/>
    <property type="match status" value="1"/>
</dbReference>